<organism evidence="2 3">
    <name type="scientific">Miscanthus lutarioriparius</name>
    <dbReference type="NCBI Taxonomy" id="422564"/>
    <lineage>
        <taxon>Eukaryota</taxon>
        <taxon>Viridiplantae</taxon>
        <taxon>Streptophyta</taxon>
        <taxon>Embryophyta</taxon>
        <taxon>Tracheophyta</taxon>
        <taxon>Spermatophyta</taxon>
        <taxon>Magnoliopsida</taxon>
        <taxon>Liliopsida</taxon>
        <taxon>Poales</taxon>
        <taxon>Poaceae</taxon>
        <taxon>PACMAD clade</taxon>
        <taxon>Panicoideae</taxon>
        <taxon>Andropogonodae</taxon>
        <taxon>Andropogoneae</taxon>
        <taxon>Saccharinae</taxon>
        <taxon>Miscanthus</taxon>
    </lineage>
</organism>
<dbReference type="AlphaFoldDB" id="A0A811S1U7"/>
<protein>
    <submittedName>
        <fullName evidence="2">Uncharacterized protein</fullName>
    </submittedName>
</protein>
<evidence type="ECO:0000313" key="3">
    <source>
        <dbReference type="Proteomes" id="UP000604825"/>
    </source>
</evidence>
<dbReference type="Proteomes" id="UP000604825">
    <property type="component" value="Unassembled WGS sequence"/>
</dbReference>
<evidence type="ECO:0000256" key="1">
    <source>
        <dbReference type="SAM" id="MobiDB-lite"/>
    </source>
</evidence>
<gene>
    <name evidence="2" type="ORF">NCGR_LOCUS59142</name>
</gene>
<reference evidence="2" key="1">
    <citation type="submission" date="2020-10" db="EMBL/GenBank/DDBJ databases">
        <authorList>
            <person name="Han B."/>
            <person name="Lu T."/>
            <person name="Zhao Q."/>
            <person name="Huang X."/>
            <person name="Zhao Y."/>
        </authorList>
    </citation>
    <scope>NUCLEOTIDE SEQUENCE</scope>
</reference>
<name>A0A811S1U7_9POAL</name>
<evidence type="ECO:0000313" key="2">
    <source>
        <dbReference type="EMBL" id="CAD6335044.1"/>
    </source>
</evidence>
<comment type="caution">
    <text evidence="2">The sequence shown here is derived from an EMBL/GenBank/DDBJ whole genome shotgun (WGS) entry which is preliminary data.</text>
</comment>
<keyword evidence="3" id="KW-1185">Reference proteome</keyword>
<accession>A0A811S1U7</accession>
<sequence>MPSPSLDNIFDSFKDPAACTAPPPPKPKHSSMPVFDKPVYDDDILSLDDDDTRVGLVADSAVDALSVAVSRR</sequence>
<feature type="region of interest" description="Disordered" evidence="1">
    <location>
        <begin position="12"/>
        <end position="34"/>
    </location>
</feature>
<dbReference type="EMBL" id="CAJGYO010000017">
    <property type="protein sequence ID" value="CAD6335044.1"/>
    <property type="molecule type" value="Genomic_DNA"/>
</dbReference>
<proteinExistence type="predicted"/>